<dbReference type="CDD" id="cd06782">
    <property type="entry name" value="cpPDZ_CPP-like"/>
    <property type="match status" value="1"/>
</dbReference>
<accession>A0ABQ5Q5Q9</accession>
<dbReference type="Gene3D" id="3.30.750.44">
    <property type="match status" value="1"/>
</dbReference>
<evidence type="ECO:0000256" key="4">
    <source>
        <dbReference type="ARBA" id="ARBA00022825"/>
    </source>
</evidence>
<keyword evidence="3 5" id="KW-0378">Hydrolase</keyword>
<proteinExistence type="inferred from homology"/>
<dbReference type="SUPFAM" id="SSF52096">
    <property type="entry name" value="ClpP/crotonase"/>
    <property type="match status" value="1"/>
</dbReference>
<evidence type="ECO:0000313" key="8">
    <source>
        <dbReference type="EMBL" id="GLH69741.1"/>
    </source>
</evidence>
<dbReference type="Proteomes" id="UP001165089">
    <property type="component" value="Unassembled WGS sequence"/>
</dbReference>
<evidence type="ECO:0000256" key="2">
    <source>
        <dbReference type="ARBA" id="ARBA00022670"/>
    </source>
</evidence>
<dbReference type="Gene3D" id="2.30.42.10">
    <property type="match status" value="1"/>
</dbReference>
<dbReference type="InterPro" id="IPR036034">
    <property type="entry name" value="PDZ_sf"/>
</dbReference>
<dbReference type="Pfam" id="PF03572">
    <property type="entry name" value="Peptidase_S41"/>
    <property type="match status" value="1"/>
</dbReference>
<dbReference type="CDD" id="cd07560">
    <property type="entry name" value="Peptidase_S41_CPP"/>
    <property type="match status" value="1"/>
</dbReference>
<comment type="similarity">
    <text evidence="1 5">Belongs to the peptidase S41A family.</text>
</comment>
<sequence length="529" mass="58352">MARFVKRNWMWLMVAATVALTGPLLARNGAEGAKQKSLDTLTEVMGVVEKESPEAPTAKQLTHATIQGMLHTLDPHSNYMDESEFRRLREDQKGSFFGIGAVIQQHEQGIAIISPMKGGPAERLGVRAGDIIKEIDGTSTEGMSSNQALQKLRGEKGTIVELAVQRSGVPNLLRFSIPRAEVPTNSVDFAFMLTPTTGLINIKDFGETTSDEFERAVAMLKKQGMKQLVLDLRYNGGGVLDSAIGICRQLLGPDQLIVTQKGRDGREESQTRTTRGASFDPFPLVVLINRGSASASEIVTGAIQDHDRGLVVGQTSWGKGLVQSVLPINRSRGLALTTARYYTPSGRCIQRDYSHGLDDYYNPDDDKDTKPQGPAYKTDLGRVVYGGGGITPDIVLAPPRLTEYVLILRNRYSAFFRYAVQEKDRFGIRPGEHADDVVLDRFKTWLLEQKLPYTDKDWEANRAAVKEQLSIEMQNVGFGTEAGFKILCETDPVVQKALEVMPQAEDLLQKKLQAPAPRAQAAMNVETFR</sequence>
<dbReference type="EMBL" id="BSDD01000002">
    <property type="protein sequence ID" value="GLH69741.1"/>
    <property type="molecule type" value="Genomic_DNA"/>
</dbReference>
<dbReference type="InterPro" id="IPR001478">
    <property type="entry name" value="PDZ"/>
</dbReference>
<keyword evidence="9" id="KW-1185">Reference proteome</keyword>
<evidence type="ECO:0000313" key="9">
    <source>
        <dbReference type="Proteomes" id="UP001165089"/>
    </source>
</evidence>
<feature type="domain" description="PDZ" evidence="7">
    <location>
        <begin position="85"/>
        <end position="167"/>
    </location>
</feature>
<name>A0ABQ5Q5Q9_9BACT</name>
<dbReference type="InterPro" id="IPR029045">
    <property type="entry name" value="ClpP/crotonase-like_dom_sf"/>
</dbReference>
<dbReference type="SUPFAM" id="SSF50156">
    <property type="entry name" value="PDZ domain-like"/>
    <property type="match status" value="1"/>
</dbReference>
<keyword evidence="4 5" id="KW-0720">Serine protease</keyword>
<dbReference type="PANTHER" id="PTHR32060">
    <property type="entry name" value="TAIL-SPECIFIC PROTEASE"/>
    <property type="match status" value="1"/>
</dbReference>
<comment type="caution">
    <text evidence="8">The sequence shown here is derived from an EMBL/GenBank/DDBJ whole genome shotgun (WGS) entry which is preliminary data.</text>
</comment>
<gene>
    <name evidence="8" type="primary">ctp</name>
    <name evidence="8" type="ORF">GETHPA_12740</name>
</gene>
<feature type="chain" id="PRO_5045357572" evidence="6">
    <location>
        <begin position="27"/>
        <end position="529"/>
    </location>
</feature>
<dbReference type="InterPro" id="IPR005151">
    <property type="entry name" value="Tail-specific_protease"/>
</dbReference>
<dbReference type="InterPro" id="IPR004447">
    <property type="entry name" value="Peptidase_S41A"/>
</dbReference>
<evidence type="ECO:0000256" key="5">
    <source>
        <dbReference type="RuleBase" id="RU004404"/>
    </source>
</evidence>
<keyword evidence="6" id="KW-0732">Signal</keyword>
<dbReference type="Gene3D" id="3.90.226.10">
    <property type="entry name" value="2-enoyl-CoA Hydratase, Chain A, domain 1"/>
    <property type="match status" value="1"/>
</dbReference>
<dbReference type="Pfam" id="PF00595">
    <property type="entry name" value="PDZ"/>
    <property type="match status" value="1"/>
</dbReference>
<protein>
    <submittedName>
        <fullName evidence="8">Peptidase S41</fullName>
    </submittedName>
</protein>
<dbReference type="SMART" id="SM00245">
    <property type="entry name" value="TSPc"/>
    <property type="match status" value="1"/>
</dbReference>
<evidence type="ECO:0000256" key="1">
    <source>
        <dbReference type="ARBA" id="ARBA00009179"/>
    </source>
</evidence>
<feature type="signal peptide" evidence="6">
    <location>
        <begin position="1"/>
        <end position="26"/>
    </location>
</feature>
<dbReference type="SMART" id="SM00228">
    <property type="entry name" value="PDZ"/>
    <property type="match status" value="1"/>
</dbReference>
<dbReference type="PROSITE" id="PS50106">
    <property type="entry name" value="PDZ"/>
    <property type="match status" value="1"/>
</dbReference>
<reference evidence="8 9" key="1">
    <citation type="journal article" date="2023" name="Antonie Van Leeuwenhoek">
        <title>Mesoterricola silvestris gen. nov., sp. nov., Mesoterricola sediminis sp. nov., Geothrix oryzae sp. nov., Geothrix edaphica sp. nov., Geothrix rubra sp. nov., and Geothrix limicola sp. nov., six novel members of Acidobacteriota isolated from soils.</title>
        <authorList>
            <person name="Itoh H."/>
            <person name="Sugisawa Y."/>
            <person name="Mise K."/>
            <person name="Xu Z."/>
            <person name="Kuniyasu M."/>
            <person name="Ushijima N."/>
            <person name="Kawano K."/>
            <person name="Kobayashi E."/>
            <person name="Shiratori Y."/>
            <person name="Masuda Y."/>
            <person name="Senoo K."/>
        </authorList>
    </citation>
    <scope>NUCLEOTIDE SEQUENCE [LARGE SCALE GENOMIC DNA]</scope>
    <source>
        <strain evidence="8 9">Red803</strain>
    </source>
</reference>
<keyword evidence="2 5" id="KW-0645">Protease</keyword>
<dbReference type="NCBIfam" id="TIGR00225">
    <property type="entry name" value="prc"/>
    <property type="match status" value="1"/>
</dbReference>
<dbReference type="RefSeq" id="WP_285723757.1">
    <property type="nucleotide sequence ID" value="NZ_BSDD01000002.1"/>
</dbReference>
<evidence type="ECO:0000259" key="7">
    <source>
        <dbReference type="PROSITE" id="PS50106"/>
    </source>
</evidence>
<evidence type="ECO:0000256" key="6">
    <source>
        <dbReference type="SAM" id="SignalP"/>
    </source>
</evidence>
<organism evidence="8 9">
    <name type="scientific">Geothrix rubra</name>
    <dbReference type="NCBI Taxonomy" id="2927977"/>
    <lineage>
        <taxon>Bacteria</taxon>
        <taxon>Pseudomonadati</taxon>
        <taxon>Acidobacteriota</taxon>
        <taxon>Holophagae</taxon>
        <taxon>Holophagales</taxon>
        <taxon>Holophagaceae</taxon>
        <taxon>Geothrix</taxon>
    </lineage>
</organism>
<dbReference type="PANTHER" id="PTHR32060:SF30">
    <property type="entry name" value="CARBOXY-TERMINAL PROCESSING PROTEASE CTPA"/>
    <property type="match status" value="1"/>
</dbReference>
<evidence type="ECO:0000256" key="3">
    <source>
        <dbReference type="ARBA" id="ARBA00022801"/>
    </source>
</evidence>